<comment type="subcellular location">
    <subcellularLocation>
        <location evidence="1">Cell membrane</location>
        <topology evidence="1">Multi-pass membrane protein</topology>
    </subcellularLocation>
</comment>
<organism evidence="8 9">
    <name type="scientific">Rheinheimera baltica</name>
    <dbReference type="NCBI Taxonomy" id="67576"/>
    <lineage>
        <taxon>Bacteria</taxon>
        <taxon>Pseudomonadati</taxon>
        <taxon>Pseudomonadota</taxon>
        <taxon>Gammaproteobacteria</taxon>
        <taxon>Chromatiales</taxon>
        <taxon>Chromatiaceae</taxon>
        <taxon>Rheinheimera</taxon>
    </lineage>
</organism>
<dbReference type="PANTHER" id="PTHR33567">
    <property type="entry name" value="CHROMATE ION TRANSPORTER (EUROFUNG)"/>
    <property type="match status" value="1"/>
</dbReference>
<sequence length="47" mass="5381">MADSRIKPGFWVIFSIFLKLGLTSFGGPAAHIGYFRHEFVSKKHWLS</sequence>
<evidence type="ECO:0000313" key="8">
    <source>
        <dbReference type="EMBL" id="MDP5135092.1"/>
    </source>
</evidence>
<comment type="similarity">
    <text evidence="2">Belongs to the chromate ion transporter (CHR) (TC 2.A.51) family.</text>
</comment>
<dbReference type="PANTHER" id="PTHR33567:SF3">
    <property type="entry name" value="CHROMATE ION TRANSPORTER (EUROFUNG)"/>
    <property type="match status" value="1"/>
</dbReference>
<keyword evidence="4 7" id="KW-0812">Transmembrane</keyword>
<dbReference type="Pfam" id="PF02417">
    <property type="entry name" value="Chromate_transp"/>
    <property type="match status" value="1"/>
</dbReference>
<feature type="transmembrane region" description="Helical" evidence="7">
    <location>
        <begin position="12"/>
        <end position="35"/>
    </location>
</feature>
<protein>
    <submittedName>
        <fullName evidence="8">Chromate transporter</fullName>
    </submittedName>
</protein>
<evidence type="ECO:0000313" key="9">
    <source>
        <dbReference type="Proteomes" id="UP001231109"/>
    </source>
</evidence>
<keyword evidence="3" id="KW-1003">Cell membrane</keyword>
<accession>A0ABT9HVD8</accession>
<dbReference type="Proteomes" id="UP001231109">
    <property type="component" value="Unassembled WGS sequence"/>
</dbReference>
<evidence type="ECO:0000256" key="1">
    <source>
        <dbReference type="ARBA" id="ARBA00004651"/>
    </source>
</evidence>
<proteinExistence type="inferred from homology"/>
<feature type="non-terminal residue" evidence="8">
    <location>
        <position position="47"/>
    </location>
</feature>
<keyword evidence="6 7" id="KW-0472">Membrane</keyword>
<keyword evidence="9" id="KW-1185">Reference proteome</keyword>
<reference evidence="8 9" key="1">
    <citation type="submission" date="2022-11" db="EMBL/GenBank/DDBJ databases">
        <title>Viruses from the air-sea interface of a natural surface slick.</title>
        <authorList>
            <person name="Rahlff J."/>
            <person name="Holmfeldt K."/>
        </authorList>
    </citation>
    <scope>NUCLEOTIDE SEQUENCE [LARGE SCALE GENOMIC DNA]</scope>
    <source>
        <strain evidence="8 9">SMS4</strain>
    </source>
</reference>
<dbReference type="RefSeq" id="WP_305973979.1">
    <property type="nucleotide sequence ID" value="NZ_JAPJDZ010000005.1"/>
</dbReference>
<evidence type="ECO:0000256" key="5">
    <source>
        <dbReference type="ARBA" id="ARBA00022989"/>
    </source>
</evidence>
<gene>
    <name evidence="8" type="ORF">ORJ04_03900</name>
</gene>
<keyword evidence="5 7" id="KW-1133">Transmembrane helix</keyword>
<dbReference type="EMBL" id="JAPJDZ010000005">
    <property type="protein sequence ID" value="MDP5135092.1"/>
    <property type="molecule type" value="Genomic_DNA"/>
</dbReference>
<evidence type="ECO:0000256" key="6">
    <source>
        <dbReference type="ARBA" id="ARBA00023136"/>
    </source>
</evidence>
<evidence type="ECO:0000256" key="4">
    <source>
        <dbReference type="ARBA" id="ARBA00022692"/>
    </source>
</evidence>
<evidence type="ECO:0000256" key="2">
    <source>
        <dbReference type="ARBA" id="ARBA00005262"/>
    </source>
</evidence>
<comment type="caution">
    <text evidence="8">The sequence shown here is derived from an EMBL/GenBank/DDBJ whole genome shotgun (WGS) entry which is preliminary data.</text>
</comment>
<dbReference type="InterPro" id="IPR003370">
    <property type="entry name" value="Chromate_transpt"/>
</dbReference>
<evidence type="ECO:0000256" key="7">
    <source>
        <dbReference type="SAM" id="Phobius"/>
    </source>
</evidence>
<evidence type="ECO:0000256" key="3">
    <source>
        <dbReference type="ARBA" id="ARBA00022475"/>
    </source>
</evidence>
<name>A0ABT9HVD8_9GAMM</name>